<accession>A0A3B1CEU9</accession>
<keyword evidence="2" id="KW-0175">Coiled coil</keyword>
<dbReference type="GO" id="GO:0016791">
    <property type="term" value="F:phosphatase activity"/>
    <property type="evidence" value="ECO:0007669"/>
    <property type="project" value="TreeGrafter"/>
</dbReference>
<dbReference type="InterPro" id="IPR052016">
    <property type="entry name" value="Bact_Sigma-Reg"/>
</dbReference>
<dbReference type="Gene3D" id="3.60.40.10">
    <property type="entry name" value="PPM-type phosphatase domain"/>
    <property type="match status" value="1"/>
</dbReference>
<dbReference type="InterPro" id="IPR029016">
    <property type="entry name" value="GAF-like_dom_sf"/>
</dbReference>
<feature type="coiled-coil region" evidence="2">
    <location>
        <begin position="190"/>
        <end position="217"/>
    </location>
</feature>
<proteinExistence type="predicted"/>
<dbReference type="SUPFAM" id="SSF81606">
    <property type="entry name" value="PP2C-like"/>
    <property type="match status" value="1"/>
</dbReference>
<dbReference type="SMART" id="SM00331">
    <property type="entry name" value="PP2C_SIG"/>
    <property type="match status" value="1"/>
</dbReference>
<sequence>MDIDPDYQPEFGSLKNLLLDMAEERSWETLLNMTGNRLLERPHMVLGRIWIVLPGDICATCPMRQECPDQTECLHLVASKGHPLTKTGEPTETLDDHYRRVPLGVRKVGRIAALSKDIAIEDMVKECHREPNREWAIEQGIQGVRGFPLKYKDKVLGVSMQFTRIKLAMPGEGQVWGRIIADHLGAALANARAFDELKKVTAEKERIESELKFAKLVQEGFLPLTPPAIPNYDFAAEMTPAKFVGGDFYDFIPLKNNRLGIVVGDVSGKGVSAALYMARLLSDFRYISQNDPTPEKLLQQVNDIACERSLRGMFATAIFLLLDRTTNKLTISSAGHHPALLQSPGKDIESVGLSSGIPLGILPGQSYSSEEIQLQTGNQVLLYTDGATEPFNENKESFGLERMIQVMQQSSQSPRKLIIEIKQSIENFTRKATLHDDLTLLTFRVH</sequence>
<dbReference type="InterPro" id="IPR036457">
    <property type="entry name" value="PPM-type-like_dom_sf"/>
</dbReference>
<organism evidence="4">
    <name type="scientific">hydrothermal vent metagenome</name>
    <dbReference type="NCBI Taxonomy" id="652676"/>
    <lineage>
        <taxon>unclassified sequences</taxon>
        <taxon>metagenomes</taxon>
        <taxon>ecological metagenomes</taxon>
    </lineage>
</organism>
<dbReference type="PANTHER" id="PTHR43156:SF2">
    <property type="entry name" value="STAGE II SPORULATION PROTEIN E"/>
    <property type="match status" value="1"/>
</dbReference>
<dbReference type="InterPro" id="IPR001932">
    <property type="entry name" value="PPM-type_phosphatase-like_dom"/>
</dbReference>
<evidence type="ECO:0000259" key="3">
    <source>
        <dbReference type="SMART" id="SM00331"/>
    </source>
</evidence>
<evidence type="ECO:0000256" key="2">
    <source>
        <dbReference type="SAM" id="Coils"/>
    </source>
</evidence>
<dbReference type="EMBL" id="UOGG01000066">
    <property type="protein sequence ID" value="VAX28729.1"/>
    <property type="molecule type" value="Genomic_DNA"/>
</dbReference>
<evidence type="ECO:0000256" key="1">
    <source>
        <dbReference type="ARBA" id="ARBA00022801"/>
    </source>
</evidence>
<dbReference type="Pfam" id="PF07228">
    <property type="entry name" value="SpoIIE"/>
    <property type="match status" value="1"/>
</dbReference>
<feature type="domain" description="PPM-type phosphatase" evidence="3">
    <location>
        <begin position="229"/>
        <end position="445"/>
    </location>
</feature>
<dbReference type="Gene3D" id="3.30.450.40">
    <property type="match status" value="1"/>
</dbReference>
<gene>
    <name evidence="4" type="ORF">MNBD_NITROSPINAE05-682</name>
</gene>
<evidence type="ECO:0000313" key="4">
    <source>
        <dbReference type="EMBL" id="VAX28729.1"/>
    </source>
</evidence>
<name>A0A3B1CEU9_9ZZZZ</name>
<dbReference type="SUPFAM" id="SSF55781">
    <property type="entry name" value="GAF domain-like"/>
    <property type="match status" value="1"/>
</dbReference>
<keyword evidence="1" id="KW-0378">Hydrolase</keyword>
<dbReference type="AlphaFoldDB" id="A0A3B1CEU9"/>
<reference evidence="4" key="1">
    <citation type="submission" date="2018-06" db="EMBL/GenBank/DDBJ databases">
        <authorList>
            <person name="Zhirakovskaya E."/>
        </authorList>
    </citation>
    <scope>NUCLEOTIDE SEQUENCE</scope>
</reference>
<protein>
    <submittedName>
        <fullName evidence="4">Transcriptional regulator, Fis family</fullName>
    </submittedName>
</protein>
<dbReference type="PANTHER" id="PTHR43156">
    <property type="entry name" value="STAGE II SPORULATION PROTEIN E-RELATED"/>
    <property type="match status" value="1"/>
</dbReference>